<dbReference type="Pfam" id="PF01797">
    <property type="entry name" value="Y1_Tnp"/>
    <property type="match status" value="1"/>
</dbReference>
<dbReference type="SMART" id="SM01321">
    <property type="entry name" value="Y1_Tnp"/>
    <property type="match status" value="1"/>
</dbReference>
<proteinExistence type="predicted"/>
<reference evidence="2 3" key="1">
    <citation type="submission" date="2019-08" db="EMBL/GenBank/DDBJ databases">
        <title>In-depth cultivation of the pig gut microbiome towards novel bacterial diversity and tailored functional studies.</title>
        <authorList>
            <person name="Wylensek D."/>
            <person name="Hitch T.C.A."/>
            <person name="Clavel T."/>
        </authorList>
    </citation>
    <scope>NUCLEOTIDE SEQUENCE [LARGE SCALE GENOMIC DNA]</scope>
    <source>
        <strain evidence="2 3">Bifido-178-WT-2B</strain>
    </source>
</reference>
<gene>
    <name evidence="2" type="primary">tnpA</name>
    <name evidence="2" type="ORF">FYJ62_10075</name>
</gene>
<dbReference type="NCBIfam" id="NF033573">
    <property type="entry name" value="transpos_IS200"/>
    <property type="match status" value="1"/>
</dbReference>
<dbReference type="PANTHER" id="PTHR33360">
    <property type="entry name" value="TRANSPOSASE FOR INSERTION SEQUENCE ELEMENT IS200"/>
    <property type="match status" value="1"/>
</dbReference>
<keyword evidence="3" id="KW-1185">Reference proteome</keyword>
<organism evidence="2 3">
    <name type="scientific">Lactobacillus porci</name>
    <dbReference type="NCBI Taxonomy" id="2012477"/>
    <lineage>
        <taxon>Bacteria</taxon>
        <taxon>Bacillati</taxon>
        <taxon>Bacillota</taxon>
        <taxon>Bacilli</taxon>
        <taxon>Lactobacillales</taxon>
        <taxon>Lactobacillaceae</taxon>
        <taxon>Lactobacillus</taxon>
    </lineage>
</organism>
<evidence type="ECO:0000313" key="3">
    <source>
        <dbReference type="Proteomes" id="UP000438120"/>
    </source>
</evidence>
<dbReference type="SUPFAM" id="SSF143422">
    <property type="entry name" value="Transposase IS200-like"/>
    <property type="match status" value="1"/>
</dbReference>
<accession>A0A6A8MGH7</accession>
<dbReference type="GO" id="GO:0004803">
    <property type="term" value="F:transposase activity"/>
    <property type="evidence" value="ECO:0007669"/>
    <property type="project" value="InterPro"/>
</dbReference>
<dbReference type="PANTHER" id="PTHR33360:SF2">
    <property type="entry name" value="TRANSPOSASE FOR INSERTION SEQUENCE ELEMENT IS200"/>
    <property type="match status" value="1"/>
</dbReference>
<evidence type="ECO:0000259" key="1">
    <source>
        <dbReference type="SMART" id="SM01321"/>
    </source>
</evidence>
<dbReference type="Gene3D" id="3.30.70.1290">
    <property type="entry name" value="Transposase IS200-like"/>
    <property type="match status" value="1"/>
</dbReference>
<feature type="domain" description="Transposase IS200-like" evidence="1">
    <location>
        <begin position="20"/>
        <end position="106"/>
    </location>
</feature>
<name>A0A6A8MGH7_9LACO</name>
<sequence length="106" mass="12476">MVKYEFRNDEPDIIHGRGYAYNLNYHIVWCIKYRNQALANPIIVDSLKDKILQICRENEYTVKALEIMPTHVHILLSAKPKESVTNIVKKLKGITAKWLFEKYPET</sequence>
<dbReference type="InterPro" id="IPR036515">
    <property type="entry name" value="Transposase_17_sf"/>
</dbReference>
<dbReference type="AlphaFoldDB" id="A0A6A8MGH7"/>
<evidence type="ECO:0000313" key="2">
    <source>
        <dbReference type="EMBL" id="MST87941.1"/>
    </source>
</evidence>
<dbReference type="EMBL" id="VUMX01000052">
    <property type="protein sequence ID" value="MST87941.1"/>
    <property type="molecule type" value="Genomic_DNA"/>
</dbReference>
<dbReference type="Proteomes" id="UP000438120">
    <property type="component" value="Unassembled WGS sequence"/>
</dbReference>
<dbReference type="GO" id="GO:0006313">
    <property type="term" value="P:DNA transposition"/>
    <property type="evidence" value="ECO:0007669"/>
    <property type="project" value="InterPro"/>
</dbReference>
<feature type="non-terminal residue" evidence="2">
    <location>
        <position position="106"/>
    </location>
</feature>
<dbReference type="GO" id="GO:0003677">
    <property type="term" value="F:DNA binding"/>
    <property type="evidence" value="ECO:0007669"/>
    <property type="project" value="InterPro"/>
</dbReference>
<comment type="caution">
    <text evidence="2">The sequence shown here is derived from an EMBL/GenBank/DDBJ whole genome shotgun (WGS) entry which is preliminary data.</text>
</comment>
<protein>
    <submittedName>
        <fullName evidence="2">IS200/IS605 family transposase</fullName>
    </submittedName>
</protein>
<dbReference type="InterPro" id="IPR002686">
    <property type="entry name" value="Transposase_17"/>
</dbReference>